<keyword evidence="7" id="KW-1185">Reference proteome</keyword>
<dbReference type="PANTHER" id="PTHR43162">
    <property type="match status" value="1"/>
</dbReference>
<reference evidence="6 7" key="1">
    <citation type="journal article" date="2012" name="J. Bacteriol.">
        <title>Draft Genome Sequence of Agrobacterium albertimagni Strain AOL15.</title>
        <authorList>
            <person name="Trimble W.L."/>
            <person name="Phung le T."/>
            <person name="Meyer F."/>
            <person name="Gilbert J.A."/>
            <person name="Silver S."/>
        </authorList>
    </citation>
    <scope>NUCLEOTIDE SEQUENCE [LARGE SCALE GENOMIC DNA]</scope>
    <source>
        <strain evidence="6 7">AOL15</strain>
    </source>
</reference>
<organism evidence="6 7">
    <name type="scientific">Agrobacterium albertimagni AOL15</name>
    <dbReference type="NCBI Taxonomy" id="1156935"/>
    <lineage>
        <taxon>Bacteria</taxon>
        <taxon>Pseudomonadati</taxon>
        <taxon>Pseudomonadota</taxon>
        <taxon>Alphaproteobacteria</taxon>
        <taxon>Hyphomicrobiales</taxon>
        <taxon>Rhizobiaceae</taxon>
        <taxon>Rhizobium/Agrobacterium group</taxon>
        <taxon>Agrobacterium</taxon>
    </lineage>
</organism>
<keyword evidence="4" id="KW-0560">Oxidoreductase</keyword>
<comment type="similarity">
    <text evidence="2">Belongs to the fgaFS/easG family.</text>
</comment>
<accession>K2Q926</accession>
<dbReference type="PATRIC" id="fig|1156935.5.peg.138"/>
<sequence length="287" mass="31150">MSTQILVIGGKGKTGRLVTRELASRGVKAKITTRSPSRDDDVAFDWQDPRTADAAFDGVDAVYIVAPTNNSDHGTIVPPVLEVARKRGVRRFVLLSASSLEAGGPMMGQIHSYLQKEAPEWTVLRPTWFMQNFSEQQHLETIRNENAIYSATGGGRVGFIDAADIAKAAASALLAETSWNRDFILTGPEALSYADFAKKISDVIGRTIKHVNLTTAELAERYARAGLDEAYASILAKMDERISEGSEDRLSDGVFALTGRSPTAAADFAKAHKDAWAHPAHDPQLQP</sequence>
<dbReference type="Pfam" id="PF13460">
    <property type="entry name" value="NAD_binding_10"/>
    <property type="match status" value="1"/>
</dbReference>
<dbReference type="InterPro" id="IPR051604">
    <property type="entry name" value="Ergot_Alk_Oxidoreductase"/>
</dbReference>
<comment type="pathway">
    <text evidence="1">Alkaloid biosynthesis; ergot alkaloid biosynthesis.</text>
</comment>
<evidence type="ECO:0000313" key="7">
    <source>
        <dbReference type="Proteomes" id="UP000007123"/>
    </source>
</evidence>
<dbReference type="InterPro" id="IPR036291">
    <property type="entry name" value="NAD(P)-bd_dom_sf"/>
</dbReference>
<dbReference type="SUPFAM" id="SSF51735">
    <property type="entry name" value="NAD(P)-binding Rossmann-fold domains"/>
    <property type="match status" value="1"/>
</dbReference>
<dbReference type="NCBIfam" id="TIGR03649">
    <property type="entry name" value="ergot_EASG"/>
    <property type="match status" value="1"/>
</dbReference>
<dbReference type="OrthoDB" id="109735at2"/>
<dbReference type="RefSeq" id="WP_006724130.1">
    <property type="nucleotide sequence ID" value="NZ_ALJF01000001.1"/>
</dbReference>
<dbReference type="Gene3D" id="3.40.50.720">
    <property type="entry name" value="NAD(P)-binding Rossmann-like Domain"/>
    <property type="match status" value="1"/>
</dbReference>
<proteinExistence type="inferred from homology"/>
<evidence type="ECO:0000313" key="6">
    <source>
        <dbReference type="EMBL" id="EKF61675.1"/>
    </source>
</evidence>
<evidence type="ECO:0000256" key="4">
    <source>
        <dbReference type="ARBA" id="ARBA00023002"/>
    </source>
</evidence>
<dbReference type="AlphaFoldDB" id="K2Q926"/>
<feature type="domain" description="NAD(P)-binding" evidence="5">
    <location>
        <begin position="9"/>
        <end position="173"/>
    </location>
</feature>
<dbReference type="eggNOG" id="COG0702">
    <property type="taxonomic scope" value="Bacteria"/>
</dbReference>
<dbReference type="GO" id="GO:0009820">
    <property type="term" value="P:alkaloid metabolic process"/>
    <property type="evidence" value="ECO:0007669"/>
    <property type="project" value="UniProtKB-KW"/>
</dbReference>
<evidence type="ECO:0000256" key="1">
    <source>
        <dbReference type="ARBA" id="ARBA00005107"/>
    </source>
</evidence>
<dbReference type="Proteomes" id="UP000007123">
    <property type="component" value="Unassembled WGS sequence"/>
</dbReference>
<dbReference type="InterPro" id="IPR016040">
    <property type="entry name" value="NAD(P)-bd_dom"/>
</dbReference>
<evidence type="ECO:0000256" key="3">
    <source>
        <dbReference type="ARBA" id="ARBA00022589"/>
    </source>
</evidence>
<dbReference type="Gene3D" id="3.90.25.10">
    <property type="entry name" value="UDP-galactose 4-epimerase, domain 1"/>
    <property type="match status" value="1"/>
</dbReference>
<gene>
    <name evidence="6" type="ORF">QWE_00695</name>
</gene>
<keyword evidence="3" id="KW-0017">Alkaloid metabolism</keyword>
<dbReference type="InterPro" id="IPR019901">
    <property type="entry name" value="Ergot_alkaloid_biosynthesis"/>
</dbReference>
<dbReference type="GO" id="GO:0016491">
    <property type="term" value="F:oxidoreductase activity"/>
    <property type="evidence" value="ECO:0007669"/>
    <property type="project" value="UniProtKB-KW"/>
</dbReference>
<evidence type="ECO:0000259" key="5">
    <source>
        <dbReference type="Pfam" id="PF13460"/>
    </source>
</evidence>
<dbReference type="EMBL" id="ALJF01000001">
    <property type="protein sequence ID" value="EKF61675.1"/>
    <property type="molecule type" value="Genomic_DNA"/>
</dbReference>
<name>K2Q926_9HYPH</name>
<comment type="caution">
    <text evidence="6">The sequence shown here is derived from an EMBL/GenBank/DDBJ whole genome shotgun (WGS) entry which is preliminary data.</text>
</comment>
<protein>
    <recommendedName>
        <fullName evidence="5">NAD(P)-binding domain-containing protein</fullName>
    </recommendedName>
</protein>
<dbReference type="PANTHER" id="PTHR43162:SF1">
    <property type="entry name" value="PRESTALK A DIFFERENTIATION PROTEIN A"/>
    <property type="match status" value="1"/>
</dbReference>
<evidence type="ECO:0000256" key="2">
    <source>
        <dbReference type="ARBA" id="ARBA00005372"/>
    </source>
</evidence>
<dbReference type="STRING" id="1156935.QWE_00695"/>